<organism evidence="1 2">
    <name type="scientific">Stichopus japonicus</name>
    <name type="common">Sea cucumber</name>
    <dbReference type="NCBI Taxonomy" id="307972"/>
    <lineage>
        <taxon>Eukaryota</taxon>
        <taxon>Metazoa</taxon>
        <taxon>Echinodermata</taxon>
        <taxon>Eleutherozoa</taxon>
        <taxon>Echinozoa</taxon>
        <taxon>Holothuroidea</taxon>
        <taxon>Aspidochirotacea</taxon>
        <taxon>Aspidochirotida</taxon>
        <taxon>Stichopodidae</taxon>
        <taxon>Apostichopus</taxon>
    </lineage>
</organism>
<keyword evidence="2" id="KW-1185">Reference proteome</keyword>
<proteinExistence type="predicted"/>
<sequence>MVTGPGNEYYTTLNSLLVAISLDIRRIARTQSSTTRNYTPEFSTFERIAGVNPSESAMDRPHPGGSAVMITEIPAPDIRRIARTQSSTTRNYTPEFSTFERIAGVNPSESAMDRPHPGGSAVMITEIPAPDIRRIARTQSSTTRNYTPEFSTFERIAGVNPSESAMDRPHPGGSAVMITEIPAPDIRRIARTQSSTTRNYTPEFSTFERIAGVNPSESAMDRPHPGGSAVMITEIPAPDIRRIARTQSSTTRNYTPEFSTFERIAGVNPSESAMDRPHPGGSAVMITEIPAPDIRRIARTQSSTTRNYTPEFSTFERIAGVNPSESAMDRPHPGGSAVMITEIPAPDIRRIARTQSSTTRNYTPEFSTFERIAGVNPSESAMDRPHPGGSAVMITEIPAPDIRRIARTQSSTTRNYTPEFSTFERIAGVNPSESAMDRPHPGGSAVMITEIPAPDIRRIARTQSSTTRNYTPEFSTFERIAGVNPSESAMDRPHPGGSAVMITEIPAPDIRRIARTQSSTTRNYTPEFSTFERIAGVNPSESAMDRPHPGGSAVMITEIPAPDIRRIARTQSSTTRNYTPEFSTFERIAGVNPSESAMDRPHPGGSAVMITEIPAPDIRRIARTQSSTTRNYTPEFSTFERIAGVNPSESAMDRPHRWGSAVMITEIPAPDIRRIARTQSSTTRNYTPEFSTFERIAGVNPSESAMDRPHPGGSAVMITEIPAPDIRRIARTQSSTTRNYTPEFSTFERIAGVNPSESAMDRPHPGGSAVMITEIPAPDIRRIARTQSSTTRNYTPEFSTFERIAGVNPSESAMDRPHPGGSAVMITEIPAPDIRRIARTQSSTTRNYTPEFSTFERIAGVNPSESAMDRPHPGGSAVMITEIPAPDIRRIARTQSSTTRNYTPEFSTFERIAGVNPSESAMDRPHPGGSAVMITEIPAPDIRRIARTQSSTTRNYTPEFSTFERIAGVNPSESAMDRPHPGGSAVMITEIPAPAFMSQATLQRLTVM</sequence>
<dbReference type="Proteomes" id="UP000230750">
    <property type="component" value="Unassembled WGS sequence"/>
</dbReference>
<dbReference type="EMBL" id="MRZV01000230">
    <property type="protein sequence ID" value="PIK54913.1"/>
    <property type="molecule type" value="Genomic_DNA"/>
</dbReference>
<reference evidence="1 2" key="1">
    <citation type="journal article" date="2017" name="PLoS Biol.">
        <title>The sea cucumber genome provides insights into morphological evolution and visceral regeneration.</title>
        <authorList>
            <person name="Zhang X."/>
            <person name="Sun L."/>
            <person name="Yuan J."/>
            <person name="Sun Y."/>
            <person name="Gao Y."/>
            <person name="Zhang L."/>
            <person name="Li S."/>
            <person name="Dai H."/>
            <person name="Hamel J.F."/>
            <person name="Liu C."/>
            <person name="Yu Y."/>
            <person name="Liu S."/>
            <person name="Lin W."/>
            <person name="Guo K."/>
            <person name="Jin S."/>
            <person name="Xu P."/>
            <person name="Storey K.B."/>
            <person name="Huan P."/>
            <person name="Zhang T."/>
            <person name="Zhou Y."/>
            <person name="Zhang J."/>
            <person name="Lin C."/>
            <person name="Li X."/>
            <person name="Xing L."/>
            <person name="Huo D."/>
            <person name="Sun M."/>
            <person name="Wang L."/>
            <person name="Mercier A."/>
            <person name="Li F."/>
            <person name="Yang H."/>
            <person name="Xiang J."/>
        </authorList>
    </citation>
    <scope>NUCLEOTIDE SEQUENCE [LARGE SCALE GENOMIC DNA]</scope>
    <source>
        <strain evidence="1">Shaxun</strain>
        <tissue evidence="1">Muscle</tissue>
    </source>
</reference>
<gene>
    <name evidence="1" type="ORF">BSL78_08196</name>
</gene>
<evidence type="ECO:0000313" key="2">
    <source>
        <dbReference type="Proteomes" id="UP000230750"/>
    </source>
</evidence>
<comment type="caution">
    <text evidence="1">The sequence shown here is derived from an EMBL/GenBank/DDBJ whole genome shotgun (WGS) entry which is preliminary data.</text>
</comment>
<dbReference type="AlphaFoldDB" id="A0A2G8L3S1"/>
<name>A0A2G8L3S1_STIJA</name>
<dbReference type="OrthoDB" id="10072397at2759"/>
<accession>A0A2G8L3S1</accession>
<evidence type="ECO:0000313" key="1">
    <source>
        <dbReference type="EMBL" id="PIK54913.1"/>
    </source>
</evidence>
<protein>
    <submittedName>
        <fullName evidence="1">Uncharacterized protein</fullName>
    </submittedName>
</protein>